<evidence type="ECO:0000313" key="3">
    <source>
        <dbReference type="Proteomes" id="UP000789570"/>
    </source>
</evidence>
<dbReference type="OrthoDB" id="10256906at2759"/>
<reference evidence="2" key="1">
    <citation type="submission" date="2021-06" db="EMBL/GenBank/DDBJ databases">
        <authorList>
            <person name="Kallberg Y."/>
            <person name="Tangrot J."/>
            <person name="Rosling A."/>
        </authorList>
    </citation>
    <scope>NUCLEOTIDE SEQUENCE</scope>
    <source>
        <strain evidence="2">UK204</strain>
    </source>
</reference>
<organism evidence="2 3">
    <name type="scientific">Funneliformis caledonium</name>
    <dbReference type="NCBI Taxonomy" id="1117310"/>
    <lineage>
        <taxon>Eukaryota</taxon>
        <taxon>Fungi</taxon>
        <taxon>Fungi incertae sedis</taxon>
        <taxon>Mucoromycota</taxon>
        <taxon>Glomeromycotina</taxon>
        <taxon>Glomeromycetes</taxon>
        <taxon>Glomerales</taxon>
        <taxon>Glomeraceae</taxon>
        <taxon>Funneliformis</taxon>
    </lineage>
</organism>
<sequence>MSSTEESSAPLSPVSNSKHANLNYSPPQTLKLPNSIVRHSLYWNYTSTDILEFYYDVHVDFDNWLLAGHKKLCFSSK</sequence>
<evidence type="ECO:0000313" key="2">
    <source>
        <dbReference type="EMBL" id="CAG8694159.1"/>
    </source>
</evidence>
<dbReference type="AlphaFoldDB" id="A0A9N9EZD4"/>
<name>A0A9N9EZD4_9GLOM</name>
<feature type="non-terminal residue" evidence="2">
    <location>
        <position position="1"/>
    </location>
</feature>
<gene>
    <name evidence="2" type="ORF">FCALED_LOCUS13123</name>
</gene>
<proteinExistence type="predicted"/>
<feature type="region of interest" description="Disordered" evidence="1">
    <location>
        <begin position="1"/>
        <end position="28"/>
    </location>
</feature>
<keyword evidence="3" id="KW-1185">Reference proteome</keyword>
<evidence type="ECO:0000256" key="1">
    <source>
        <dbReference type="SAM" id="MobiDB-lite"/>
    </source>
</evidence>
<comment type="caution">
    <text evidence="2">The sequence shown here is derived from an EMBL/GenBank/DDBJ whole genome shotgun (WGS) entry which is preliminary data.</text>
</comment>
<dbReference type="EMBL" id="CAJVPQ010007206">
    <property type="protein sequence ID" value="CAG8694159.1"/>
    <property type="molecule type" value="Genomic_DNA"/>
</dbReference>
<dbReference type="Proteomes" id="UP000789570">
    <property type="component" value="Unassembled WGS sequence"/>
</dbReference>
<accession>A0A9N9EZD4</accession>
<protein>
    <submittedName>
        <fullName evidence="2">3382_t:CDS:1</fullName>
    </submittedName>
</protein>